<feature type="domain" description="Helix-turn-helix type 11" evidence="1">
    <location>
        <begin position="7"/>
        <end position="52"/>
    </location>
</feature>
<name>A0A177E7Y8_9BACT</name>
<dbReference type="AlphaFoldDB" id="A0A177E7Y8"/>
<dbReference type="STRING" id="1795632.TH606_06170"/>
<dbReference type="Proteomes" id="UP000076964">
    <property type="component" value="Unassembled WGS sequence"/>
</dbReference>
<evidence type="ECO:0000259" key="1">
    <source>
        <dbReference type="Pfam" id="PF08279"/>
    </source>
</evidence>
<dbReference type="PANTHER" id="PTHR34580:SF1">
    <property type="entry name" value="PROTEIN PAFC"/>
    <property type="match status" value="1"/>
</dbReference>
<proteinExistence type="predicted"/>
<organism evidence="2 3">
    <name type="scientific">Thermodesulfatator autotrophicus</name>
    <dbReference type="NCBI Taxonomy" id="1795632"/>
    <lineage>
        <taxon>Bacteria</taxon>
        <taxon>Pseudomonadati</taxon>
        <taxon>Thermodesulfobacteriota</taxon>
        <taxon>Thermodesulfobacteria</taxon>
        <taxon>Thermodesulfobacteriales</taxon>
        <taxon>Thermodesulfatatoraceae</taxon>
        <taxon>Thermodesulfatator</taxon>
    </lineage>
</organism>
<dbReference type="InterPro" id="IPR013196">
    <property type="entry name" value="HTH_11"/>
</dbReference>
<dbReference type="SUPFAM" id="SSF46785">
    <property type="entry name" value="Winged helix' DNA-binding domain"/>
    <property type="match status" value="1"/>
</dbReference>
<accession>A0A177E7Y8</accession>
<reference evidence="2 3" key="1">
    <citation type="submission" date="2016-02" db="EMBL/GenBank/DDBJ databases">
        <title>Draft genome sequence of Thermodesulfatator sp. S606.</title>
        <authorList>
            <person name="Lai Q."/>
            <person name="Cao J."/>
            <person name="Dupont S."/>
            <person name="Shao Z."/>
            <person name="Jebbar M."/>
            <person name="Alain K."/>
        </authorList>
    </citation>
    <scope>NUCLEOTIDE SEQUENCE [LARGE SCALE GENOMIC DNA]</scope>
    <source>
        <strain evidence="2 3">S606</strain>
    </source>
</reference>
<dbReference type="RefSeq" id="WP_068542049.1">
    <property type="nucleotide sequence ID" value="NZ_LSFI01000026.1"/>
</dbReference>
<sequence length="216" mass="24945">MGNKFDRLLYILNLLDQRQKVRVSHLAEELGVSERTIYRYLRSLQNAGFPIFFDQEKSSYSFPENFSLRRVFLEIEEVLIFALAKELLTPSLGEEAAKVLNQIEKKTISQNRLSVNFEGILAIQTHSVSPYILNLLRDISIAIKEHQIVEIEYEKEPGKRKELRPIEPYFVFLLETFGTCRPGAVRKTTCAPLLWIRSVHGSLPSNIFCPIEMSLQ</sequence>
<dbReference type="OrthoDB" id="9815009at2"/>
<dbReference type="Gene3D" id="1.10.10.10">
    <property type="entry name" value="Winged helix-like DNA-binding domain superfamily/Winged helix DNA-binding domain"/>
    <property type="match status" value="1"/>
</dbReference>
<dbReference type="InterPro" id="IPR036390">
    <property type="entry name" value="WH_DNA-bd_sf"/>
</dbReference>
<dbReference type="InterPro" id="IPR051534">
    <property type="entry name" value="CBASS_pafABC_assoc_protein"/>
</dbReference>
<evidence type="ECO:0000313" key="3">
    <source>
        <dbReference type="Proteomes" id="UP000076964"/>
    </source>
</evidence>
<dbReference type="EMBL" id="LSFI01000026">
    <property type="protein sequence ID" value="OAG27550.1"/>
    <property type="molecule type" value="Genomic_DNA"/>
</dbReference>
<dbReference type="Pfam" id="PF08279">
    <property type="entry name" value="HTH_11"/>
    <property type="match status" value="1"/>
</dbReference>
<keyword evidence="3" id="KW-1185">Reference proteome</keyword>
<dbReference type="InterPro" id="IPR036388">
    <property type="entry name" value="WH-like_DNA-bd_sf"/>
</dbReference>
<comment type="caution">
    <text evidence="2">The sequence shown here is derived from an EMBL/GenBank/DDBJ whole genome shotgun (WGS) entry which is preliminary data.</text>
</comment>
<evidence type="ECO:0000313" key="2">
    <source>
        <dbReference type="EMBL" id="OAG27550.1"/>
    </source>
</evidence>
<dbReference type="PANTHER" id="PTHR34580">
    <property type="match status" value="1"/>
</dbReference>
<gene>
    <name evidence="2" type="ORF">TH606_06170</name>
</gene>
<protein>
    <recommendedName>
        <fullName evidence="1">Helix-turn-helix type 11 domain-containing protein</fullName>
    </recommendedName>
</protein>